<feature type="compositionally biased region" description="Basic and acidic residues" evidence="1">
    <location>
        <begin position="27"/>
        <end position="44"/>
    </location>
</feature>
<dbReference type="OrthoDB" id="5420368at2759"/>
<dbReference type="Proteomes" id="UP000800235">
    <property type="component" value="Unassembled WGS sequence"/>
</dbReference>
<dbReference type="AlphaFoldDB" id="A0A9P4NXX6"/>
<evidence type="ECO:0000313" key="2">
    <source>
        <dbReference type="EMBL" id="KAF2433695.1"/>
    </source>
</evidence>
<dbReference type="EMBL" id="MU007019">
    <property type="protein sequence ID" value="KAF2433695.1"/>
    <property type="molecule type" value="Genomic_DNA"/>
</dbReference>
<gene>
    <name evidence="2" type="ORF">EJ08DRAFT_676493</name>
</gene>
<comment type="caution">
    <text evidence="2">The sequence shown here is derived from an EMBL/GenBank/DDBJ whole genome shotgun (WGS) entry which is preliminary data.</text>
</comment>
<feature type="compositionally biased region" description="Polar residues" evidence="1">
    <location>
        <begin position="87"/>
        <end position="98"/>
    </location>
</feature>
<accession>A0A9P4NXX6</accession>
<protein>
    <submittedName>
        <fullName evidence="2">Uncharacterized protein</fullName>
    </submittedName>
</protein>
<feature type="region of interest" description="Disordered" evidence="1">
    <location>
        <begin position="61"/>
        <end position="157"/>
    </location>
</feature>
<organism evidence="2 3">
    <name type="scientific">Tothia fuscella</name>
    <dbReference type="NCBI Taxonomy" id="1048955"/>
    <lineage>
        <taxon>Eukaryota</taxon>
        <taxon>Fungi</taxon>
        <taxon>Dikarya</taxon>
        <taxon>Ascomycota</taxon>
        <taxon>Pezizomycotina</taxon>
        <taxon>Dothideomycetes</taxon>
        <taxon>Pleosporomycetidae</taxon>
        <taxon>Venturiales</taxon>
        <taxon>Cylindrosympodiaceae</taxon>
        <taxon>Tothia</taxon>
    </lineage>
</organism>
<evidence type="ECO:0000256" key="1">
    <source>
        <dbReference type="SAM" id="MobiDB-lite"/>
    </source>
</evidence>
<evidence type="ECO:0000313" key="3">
    <source>
        <dbReference type="Proteomes" id="UP000800235"/>
    </source>
</evidence>
<name>A0A9P4NXX6_9PEZI</name>
<feature type="region of interest" description="Disordered" evidence="1">
    <location>
        <begin position="25"/>
        <end position="46"/>
    </location>
</feature>
<keyword evidence="3" id="KW-1185">Reference proteome</keyword>
<sequence length="215" mass="23044">MVVRWTAEKDQLLLLKMVELHPVSAADAKKIADSWPGDKDDKPTHRAISQHVDKLRAQLKAKGELSCAGNGTGTRSVPSTPRKPGKSTASTPNTGKSKTSPKKRKIQSDDSDDDEVKVSRREVSELTISPSRSGSRHNSVFQGGEDREPRQKRAASAKVALAIKKEAEVDSDDDPAQSVADSDISNYAAAIGGFANFKGAGAFGLVDEDEDEFGV</sequence>
<feature type="compositionally biased region" description="Polar residues" evidence="1">
    <location>
        <begin position="126"/>
        <end position="141"/>
    </location>
</feature>
<proteinExistence type="predicted"/>
<reference evidence="2" key="1">
    <citation type="journal article" date="2020" name="Stud. Mycol.">
        <title>101 Dothideomycetes genomes: a test case for predicting lifestyles and emergence of pathogens.</title>
        <authorList>
            <person name="Haridas S."/>
            <person name="Albert R."/>
            <person name="Binder M."/>
            <person name="Bloem J."/>
            <person name="Labutti K."/>
            <person name="Salamov A."/>
            <person name="Andreopoulos B."/>
            <person name="Baker S."/>
            <person name="Barry K."/>
            <person name="Bills G."/>
            <person name="Bluhm B."/>
            <person name="Cannon C."/>
            <person name="Castanera R."/>
            <person name="Culley D."/>
            <person name="Daum C."/>
            <person name="Ezra D."/>
            <person name="Gonzalez J."/>
            <person name="Henrissat B."/>
            <person name="Kuo A."/>
            <person name="Liang C."/>
            <person name="Lipzen A."/>
            <person name="Lutzoni F."/>
            <person name="Magnuson J."/>
            <person name="Mondo S."/>
            <person name="Nolan M."/>
            <person name="Ohm R."/>
            <person name="Pangilinan J."/>
            <person name="Park H.-J."/>
            <person name="Ramirez L."/>
            <person name="Alfaro M."/>
            <person name="Sun H."/>
            <person name="Tritt A."/>
            <person name="Yoshinaga Y."/>
            <person name="Zwiers L.-H."/>
            <person name="Turgeon B."/>
            <person name="Goodwin S."/>
            <person name="Spatafora J."/>
            <person name="Crous P."/>
            <person name="Grigoriev I."/>
        </authorList>
    </citation>
    <scope>NUCLEOTIDE SEQUENCE</scope>
    <source>
        <strain evidence="2">CBS 130266</strain>
    </source>
</reference>